<evidence type="ECO:0000259" key="4">
    <source>
        <dbReference type="PROSITE" id="PS51462"/>
    </source>
</evidence>
<reference evidence="5 6" key="1">
    <citation type="submission" date="2015-03" db="EMBL/GenBank/DDBJ databases">
        <title>Luteipulveratus halotolerans sp. nov., a novel actinobacterium (Dermacoccaceae) from Sarawak, Malaysia.</title>
        <authorList>
            <person name="Juboi H."/>
            <person name="Basik A."/>
            <person name="Shamsul S.S."/>
            <person name="Arnold P."/>
            <person name="Schmitt E.K."/>
            <person name="Sanglier J.-J."/>
            <person name="Yeo T."/>
        </authorList>
    </citation>
    <scope>NUCLEOTIDE SEQUENCE [LARGE SCALE GENOMIC DNA]</scope>
    <source>
        <strain evidence="5 6">MN07-A0370</strain>
    </source>
</reference>
<evidence type="ECO:0000313" key="6">
    <source>
        <dbReference type="Proteomes" id="UP000066480"/>
    </source>
</evidence>
<dbReference type="KEGG" id="lmoi:VV02_09630"/>
<dbReference type="Gene3D" id="3.90.79.10">
    <property type="entry name" value="Nucleoside Triphosphate Pyrophosphohydrolase"/>
    <property type="match status" value="1"/>
</dbReference>
<dbReference type="PROSITE" id="PS51462">
    <property type="entry name" value="NUDIX"/>
    <property type="match status" value="1"/>
</dbReference>
<evidence type="ECO:0000256" key="3">
    <source>
        <dbReference type="RuleBase" id="RU003476"/>
    </source>
</evidence>
<dbReference type="RefSeq" id="WP_052591219.1">
    <property type="nucleotide sequence ID" value="NZ_CP011112.1"/>
</dbReference>
<gene>
    <name evidence="5" type="ORF">VV02_09630</name>
</gene>
<dbReference type="InterPro" id="IPR000086">
    <property type="entry name" value="NUDIX_hydrolase_dom"/>
</dbReference>
<dbReference type="AlphaFoldDB" id="A0A0K1JH76"/>
<accession>A0A0K1JH76</accession>
<dbReference type="PRINTS" id="PR00502">
    <property type="entry name" value="NUDIXFAMILY"/>
</dbReference>
<dbReference type="GO" id="GO:0016787">
    <property type="term" value="F:hydrolase activity"/>
    <property type="evidence" value="ECO:0007669"/>
    <property type="project" value="UniProtKB-KW"/>
</dbReference>
<organism evidence="5 6">
    <name type="scientific">Luteipulveratus mongoliensis</name>
    <dbReference type="NCBI Taxonomy" id="571913"/>
    <lineage>
        <taxon>Bacteria</taxon>
        <taxon>Bacillati</taxon>
        <taxon>Actinomycetota</taxon>
        <taxon>Actinomycetes</taxon>
        <taxon>Micrococcales</taxon>
        <taxon>Dermacoccaceae</taxon>
        <taxon>Luteipulveratus</taxon>
    </lineage>
</organism>
<dbReference type="InterPro" id="IPR020084">
    <property type="entry name" value="NUDIX_hydrolase_CS"/>
</dbReference>
<feature type="domain" description="Nudix hydrolase" evidence="4">
    <location>
        <begin position="97"/>
        <end position="237"/>
    </location>
</feature>
<keyword evidence="2 3" id="KW-0378">Hydrolase</keyword>
<evidence type="ECO:0000256" key="2">
    <source>
        <dbReference type="ARBA" id="ARBA00022801"/>
    </source>
</evidence>
<dbReference type="Pfam" id="PF00293">
    <property type="entry name" value="NUDIX"/>
    <property type="match status" value="1"/>
</dbReference>
<dbReference type="InterPro" id="IPR015797">
    <property type="entry name" value="NUDIX_hydrolase-like_dom_sf"/>
</dbReference>
<dbReference type="PANTHER" id="PTHR43736">
    <property type="entry name" value="ADP-RIBOSE PYROPHOSPHATASE"/>
    <property type="match status" value="1"/>
</dbReference>
<name>A0A0K1JH76_9MICO</name>
<comment type="similarity">
    <text evidence="1 3">Belongs to the Nudix hydrolase family.</text>
</comment>
<evidence type="ECO:0000313" key="5">
    <source>
        <dbReference type="EMBL" id="AKU16056.1"/>
    </source>
</evidence>
<dbReference type="OrthoDB" id="9804442at2"/>
<dbReference type="STRING" id="571913.VV02_09630"/>
<dbReference type="EMBL" id="CP011112">
    <property type="protein sequence ID" value="AKU16056.1"/>
    <property type="molecule type" value="Genomic_DNA"/>
</dbReference>
<dbReference type="PROSITE" id="PS00893">
    <property type="entry name" value="NUDIX_BOX"/>
    <property type="match status" value="1"/>
</dbReference>
<keyword evidence="6" id="KW-1185">Reference proteome</keyword>
<dbReference type="Proteomes" id="UP000066480">
    <property type="component" value="Chromosome"/>
</dbReference>
<dbReference type="SUPFAM" id="SSF55811">
    <property type="entry name" value="Nudix"/>
    <property type="match status" value="1"/>
</dbReference>
<dbReference type="CDD" id="cd02883">
    <property type="entry name" value="NUDIX_Hydrolase"/>
    <property type="match status" value="1"/>
</dbReference>
<dbReference type="PANTHER" id="PTHR43736:SF1">
    <property type="entry name" value="DIHYDRONEOPTERIN TRIPHOSPHATE DIPHOSPHATASE"/>
    <property type="match status" value="1"/>
</dbReference>
<proteinExistence type="inferred from homology"/>
<evidence type="ECO:0000256" key="1">
    <source>
        <dbReference type="ARBA" id="ARBA00005582"/>
    </source>
</evidence>
<dbReference type="InterPro" id="IPR020476">
    <property type="entry name" value="Nudix_hydrolase"/>
</dbReference>
<sequence>MAERAITRPPRVHVRGVDRSGSLCHERWLRHGDDPQVVLRAQGWEPSGLVSISTLRSPTLEIALDYRVSRAPKTEPPAYDVPRDDGLRIMEGELPIRYQRVAAYAVVTSTRGTLMSQASHRTSTQGQWGLPGGGLDDGEDPDDAVVREVWEESGQHVRLAGALDVVTQHWVGRAPSRRLEDFHAIRLVYRAVCVAPTEPVVHDVGGTTAAAAWMTDEQLAQADIATWARPLLTRSLA</sequence>
<protein>
    <recommendedName>
        <fullName evidence="4">Nudix hydrolase domain-containing protein</fullName>
    </recommendedName>
</protein>